<accession>A0ACB8S3B5</accession>
<sequence>MRGDAGACRGQSGRCRGPDGGRCLTQLRVVGELLSLTGRPCQGKVTGINIWPPSNHLVKSSCRSCYSRYLVLVSLIGSVFAEDPRSASIQRGPNRSPCFPRRPDRDALHPLPCGR</sequence>
<protein>
    <submittedName>
        <fullName evidence="1">Uncharacterized protein</fullName>
    </submittedName>
</protein>
<dbReference type="Proteomes" id="UP000814033">
    <property type="component" value="Unassembled WGS sequence"/>
</dbReference>
<reference evidence="1" key="2">
    <citation type="journal article" date="2022" name="New Phytol.">
        <title>Evolutionary transition to the ectomycorrhizal habit in the genomes of a hyperdiverse lineage of mushroom-forming fungi.</title>
        <authorList>
            <person name="Looney B."/>
            <person name="Miyauchi S."/>
            <person name="Morin E."/>
            <person name="Drula E."/>
            <person name="Courty P.E."/>
            <person name="Kohler A."/>
            <person name="Kuo A."/>
            <person name="LaButti K."/>
            <person name="Pangilinan J."/>
            <person name="Lipzen A."/>
            <person name="Riley R."/>
            <person name="Andreopoulos W."/>
            <person name="He G."/>
            <person name="Johnson J."/>
            <person name="Nolan M."/>
            <person name="Tritt A."/>
            <person name="Barry K.W."/>
            <person name="Grigoriev I.V."/>
            <person name="Nagy L.G."/>
            <person name="Hibbett D."/>
            <person name="Henrissat B."/>
            <person name="Matheny P.B."/>
            <person name="Labbe J."/>
            <person name="Martin F.M."/>
        </authorList>
    </citation>
    <scope>NUCLEOTIDE SEQUENCE</scope>
    <source>
        <strain evidence="1">FP105234-sp</strain>
    </source>
</reference>
<keyword evidence="2" id="KW-1185">Reference proteome</keyword>
<evidence type="ECO:0000313" key="1">
    <source>
        <dbReference type="EMBL" id="KAI0050318.1"/>
    </source>
</evidence>
<name>A0ACB8S3B5_9AGAM</name>
<comment type="caution">
    <text evidence="1">The sequence shown here is derived from an EMBL/GenBank/DDBJ whole genome shotgun (WGS) entry which is preliminary data.</text>
</comment>
<reference evidence="1" key="1">
    <citation type="submission" date="2021-02" db="EMBL/GenBank/DDBJ databases">
        <authorList>
            <consortium name="DOE Joint Genome Institute"/>
            <person name="Ahrendt S."/>
            <person name="Looney B.P."/>
            <person name="Miyauchi S."/>
            <person name="Morin E."/>
            <person name="Drula E."/>
            <person name="Courty P.E."/>
            <person name="Chicoki N."/>
            <person name="Fauchery L."/>
            <person name="Kohler A."/>
            <person name="Kuo A."/>
            <person name="Labutti K."/>
            <person name="Pangilinan J."/>
            <person name="Lipzen A."/>
            <person name="Riley R."/>
            <person name="Andreopoulos W."/>
            <person name="He G."/>
            <person name="Johnson J."/>
            <person name="Barry K.W."/>
            <person name="Grigoriev I.V."/>
            <person name="Nagy L."/>
            <person name="Hibbett D."/>
            <person name="Henrissat B."/>
            <person name="Matheny P.B."/>
            <person name="Labbe J."/>
            <person name="Martin F."/>
        </authorList>
    </citation>
    <scope>NUCLEOTIDE SEQUENCE</scope>
    <source>
        <strain evidence="1">FP105234-sp</strain>
    </source>
</reference>
<gene>
    <name evidence="1" type="ORF">FA95DRAFT_645506</name>
</gene>
<evidence type="ECO:0000313" key="2">
    <source>
        <dbReference type="Proteomes" id="UP000814033"/>
    </source>
</evidence>
<dbReference type="EMBL" id="MU275863">
    <property type="protein sequence ID" value="KAI0050318.1"/>
    <property type="molecule type" value="Genomic_DNA"/>
</dbReference>
<organism evidence="1 2">
    <name type="scientific">Auriscalpium vulgare</name>
    <dbReference type="NCBI Taxonomy" id="40419"/>
    <lineage>
        <taxon>Eukaryota</taxon>
        <taxon>Fungi</taxon>
        <taxon>Dikarya</taxon>
        <taxon>Basidiomycota</taxon>
        <taxon>Agaricomycotina</taxon>
        <taxon>Agaricomycetes</taxon>
        <taxon>Russulales</taxon>
        <taxon>Auriscalpiaceae</taxon>
        <taxon>Auriscalpium</taxon>
    </lineage>
</organism>
<proteinExistence type="predicted"/>